<protein>
    <submittedName>
        <fullName evidence="1">Uncharacterized protein</fullName>
    </submittedName>
</protein>
<dbReference type="Proteomes" id="UP000306050">
    <property type="component" value="Chromosome SGRAM_1"/>
</dbReference>
<reference evidence="1 2" key="1">
    <citation type="submission" date="2019-05" db="EMBL/GenBank/DDBJ databases">
        <title>Sporisorium graminicola CBS 10092 draft sequencing and annotation.</title>
        <authorList>
            <person name="Solano-Gonzalez S."/>
            <person name="Caddick M.X."/>
            <person name="Darby A."/>
        </authorList>
    </citation>
    <scope>NUCLEOTIDE SEQUENCE [LARGE SCALE GENOMIC DNA]</scope>
    <source>
        <strain evidence="1 2">CBS 10092</strain>
    </source>
</reference>
<keyword evidence="2" id="KW-1185">Reference proteome</keyword>
<evidence type="ECO:0000313" key="2">
    <source>
        <dbReference type="Proteomes" id="UP000306050"/>
    </source>
</evidence>
<comment type="caution">
    <text evidence="1">The sequence shown here is derived from an EMBL/GenBank/DDBJ whole genome shotgun (WGS) entry which is preliminary data.</text>
</comment>
<dbReference type="AlphaFoldDB" id="A0A4U7L4J3"/>
<dbReference type="EMBL" id="SRRM01000002">
    <property type="protein sequence ID" value="TKY90362.1"/>
    <property type="molecule type" value="Genomic_DNA"/>
</dbReference>
<dbReference type="GeneID" id="40723255"/>
<dbReference type="OrthoDB" id="2556812at2759"/>
<proteinExistence type="predicted"/>
<evidence type="ECO:0000313" key="1">
    <source>
        <dbReference type="EMBL" id="TKY90362.1"/>
    </source>
</evidence>
<gene>
    <name evidence="1" type="ORF">EX895_000360</name>
</gene>
<dbReference type="RefSeq" id="XP_029742347.1">
    <property type="nucleotide sequence ID" value="XM_029880961.1"/>
</dbReference>
<accession>A0A4U7L4J3</accession>
<name>A0A4U7L4J3_9BASI</name>
<dbReference type="KEGG" id="sgra:EX895_000360"/>
<sequence length="122" mass="13941">MDGTVKFFGVTDGTYNTARLATHPELATRLSLAPLSNQKLNVPKNMWKSMGLRLLFAQSTEVAFALIEAQMLKSAFPTMLDEDKQKLQDGNVTMIKIEKKQRTYIYRLFSVLNLDMIRQEKP</sequence>
<organism evidence="1 2">
    <name type="scientific">Sporisorium graminicola</name>
    <dbReference type="NCBI Taxonomy" id="280036"/>
    <lineage>
        <taxon>Eukaryota</taxon>
        <taxon>Fungi</taxon>
        <taxon>Dikarya</taxon>
        <taxon>Basidiomycota</taxon>
        <taxon>Ustilaginomycotina</taxon>
        <taxon>Ustilaginomycetes</taxon>
        <taxon>Ustilaginales</taxon>
        <taxon>Ustilaginaceae</taxon>
        <taxon>Sporisorium</taxon>
    </lineage>
</organism>